<keyword evidence="2" id="KW-1185">Reference proteome</keyword>
<proteinExistence type="predicted"/>
<dbReference type="GO" id="GO:0016787">
    <property type="term" value="F:hydrolase activity"/>
    <property type="evidence" value="ECO:0007669"/>
    <property type="project" value="UniProtKB-KW"/>
</dbReference>
<dbReference type="EC" id="3.1.-.-" evidence="1"/>
<protein>
    <submittedName>
        <fullName evidence="1">mRNA interferase HigB</fullName>
        <ecNumber evidence="1">3.1.-.-</ecNumber>
    </submittedName>
</protein>
<dbReference type="AlphaFoldDB" id="A0A7W7ZFW8"/>
<sequence length="108" mass="12990">MNIVTRKHLAEAEARYPDAAKEIRAWQMIVKHSRWRGFVEVRQVFADADAVDGYVVFNLRRNRYRLITVIHYSRERDGRLTEGHVYIRSFLTHAEYDNRVNWDRGVKR</sequence>
<name>A0A7W7ZFW8_9BACT</name>
<evidence type="ECO:0000313" key="2">
    <source>
        <dbReference type="Proteomes" id="UP000540989"/>
    </source>
</evidence>
<dbReference type="Pfam" id="PF09907">
    <property type="entry name" value="HigB_toxin"/>
    <property type="match status" value="1"/>
</dbReference>
<dbReference type="GO" id="GO:0004519">
    <property type="term" value="F:endonuclease activity"/>
    <property type="evidence" value="ECO:0007669"/>
    <property type="project" value="InterPro"/>
</dbReference>
<keyword evidence="1" id="KW-0378">Hydrolase</keyword>
<dbReference type="GO" id="GO:0110001">
    <property type="term" value="C:toxin-antitoxin complex"/>
    <property type="evidence" value="ECO:0007669"/>
    <property type="project" value="InterPro"/>
</dbReference>
<gene>
    <name evidence="1" type="ORF">HDF16_003907</name>
</gene>
<dbReference type="Proteomes" id="UP000540989">
    <property type="component" value="Unassembled WGS sequence"/>
</dbReference>
<dbReference type="EMBL" id="JACHIP010000005">
    <property type="protein sequence ID" value="MBB5059184.1"/>
    <property type="molecule type" value="Genomic_DNA"/>
</dbReference>
<dbReference type="GO" id="GO:0003723">
    <property type="term" value="F:RNA binding"/>
    <property type="evidence" value="ECO:0007669"/>
    <property type="project" value="InterPro"/>
</dbReference>
<reference evidence="1 2" key="1">
    <citation type="submission" date="2020-08" db="EMBL/GenBank/DDBJ databases">
        <title>Genomic Encyclopedia of Type Strains, Phase IV (KMG-V): Genome sequencing to study the core and pangenomes of soil and plant-associated prokaryotes.</title>
        <authorList>
            <person name="Whitman W."/>
        </authorList>
    </citation>
    <scope>NUCLEOTIDE SEQUENCE [LARGE SCALE GENOMIC DNA]</scope>
    <source>
        <strain evidence="1 2">M8UP14</strain>
    </source>
</reference>
<dbReference type="RefSeq" id="WP_184220184.1">
    <property type="nucleotide sequence ID" value="NZ_JACHIP010000005.1"/>
</dbReference>
<accession>A0A7W7ZFW8</accession>
<dbReference type="InterPro" id="IPR018669">
    <property type="entry name" value="Toxin_HigB"/>
</dbReference>
<organism evidence="1 2">
    <name type="scientific">Granulicella aggregans</name>
    <dbReference type="NCBI Taxonomy" id="474949"/>
    <lineage>
        <taxon>Bacteria</taxon>
        <taxon>Pseudomonadati</taxon>
        <taxon>Acidobacteriota</taxon>
        <taxon>Terriglobia</taxon>
        <taxon>Terriglobales</taxon>
        <taxon>Acidobacteriaceae</taxon>
        <taxon>Granulicella</taxon>
    </lineage>
</organism>
<evidence type="ECO:0000313" key="1">
    <source>
        <dbReference type="EMBL" id="MBB5059184.1"/>
    </source>
</evidence>
<comment type="caution">
    <text evidence="1">The sequence shown here is derived from an EMBL/GenBank/DDBJ whole genome shotgun (WGS) entry which is preliminary data.</text>
</comment>